<gene>
    <name evidence="6 8" type="primary">rnpA</name>
    <name evidence="8" type="ORF">ACFFQA_21895</name>
</gene>
<sequence length="137" mass="14537">MLPAVSRLTRRQDFGLVMRRGRRSGRSRLVVHALVPAPEQEVSMAGSVDAIQPTPDGALPSRVGFVVSKAVGNSVVRHRVSRRLRHLLGPRLAELPAGSQLVVRALAPAADATSAELAADLDAALRKLGRTPRGPSS</sequence>
<evidence type="ECO:0000313" key="9">
    <source>
        <dbReference type="Proteomes" id="UP001589693"/>
    </source>
</evidence>
<dbReference type="Gene3D" id="3.30.230.10">
    <property type="match status" value="1"/>
</dbReference>
<protein>
    <recommendedName>
        <fullName evidence="6 7">Ribonuclease P protein component</fullName>
        <shortName evidence="6">RNase P protein</shortName>
        <shortName evidence="6">RNaseP protein</shortName>
        <ecNumber evidence="6 7">3.1.26.5</ecNumber>
    </recommendedName>
    <alternativeName>
        <fullName evidence="6">Protein C5</fullName>
    </alternativeName>
</protein>
<comment type="similarity">
    <text evidence="6">Belongs to the RnpA family.</text>
</comment>
<dbReference type="RefSeq" id="WP_377855152.1">
    <property type="nucleotide sequence ID" value="NZ_JBHLZU010000018.1"/>
</dbReference>
<comment type="function">
    <text evidence="6">RNaseP catalyzes the removal of the 5'-leader sequence from pre-tRNA to produce the mature 5'-terminus. It can also cleave other RNA substrates such as 4.5S RNA. The protein component plays an auxiliary but essential role in vivo by binding to the 5'-leader sequence and broadening the substrate specificity of the ribozyme.</text>
</comment>
<accession>A0ABV6A0B5</accession>
<comment type="catalytic activity">
    <reaction evidence="6">
        <text>Endonucleolytic cleavage of RNA, removing 5'-extranucleotides from tRNA precursor.</text>
        <dbReference type="EC" id="3.1.26.5"/>
    </reaction>
</comment>
<keyword evidence="1 6" id="KW-0819">tRNA processing</keyword>
<dbReference type="PANTHER" id="PTHR33992">
    <property type="entry name" value="RIBONUCLEASE P PROTEIN COMPONENT"/>
    <property type="match status" value="1"/>
</dbReference>
<name>A0ABV6A0B5_9PSEU</name>
<organism evidence="8 9">
    <name type="scientific">Allokutzneria oryzae</name>
    <dbReference type="NCBI Taxonomy" id="1378989"/>
    <lineage>
        <taxon>Bacteria</taxon>
        <taxon>Bacillati</taxon>
        <taxon>Actinomycetota</taxon>
        <taxon>Actinomycetes</taxon>
        <taxon>Pseudonocardiales</taxon>
        <taxon>Pseudonocardiaceae</taxon>
        <taxon>Allokutzneria</taxon>
    </lineage>
</organism>
<dbReference type="EC" id="3.1.26.5" evidence="6 7"/>
<dbReference type="InterPro" id="IPR014721">
    <property type="entry name" value="Ribsml_uS5_D2-typ_fold_subgr"/>
</dbReference>
<evidence type="ECO:0000256" key="2">
    <source>
        <dbReference type="ARBA" id="ARBA00022722"/>
    </source>
</evidence>
<dbReference type="SUPFAM" id="SSF54211">
    <property type="entry name" value="Ribosomal protein S5 domain 2-like"/>
    <property type="match status" value="1"/>
</dbReference>
<keyword evidence="4 6" id="KW-0378">Hydrolase</keyword>
<dbReference type="NCBIfam" id="TIGR00188">
    <property type="entry name" value="rnpA"/>
    <property type="match status" value="1"/>
</dbReference>
<evidence type="ECO:0000256" key="7">
    <source>
        <dbReference type="NCBIfam" id="TIGR00188"/>
    </source>
</evidence>
<dbReference type="Pfam" id="PF00825">
    <property type="entry name" value="Ribonuclease_P"/>
    <property type="match status" value="1"/>
</dbReference>
<dbReference type="HAMAP" id="MF_00227">
    <property type="entry name" value="RNase_P"/>
    <property type="match status" value="1"/>
</dbReference>
<evidence type="ECO:0000256" key="5">
    <source>
        <dbReference type="ARBA" id="ARBA00022884"/>
    </source>
</evidence>
<evidence type="ECO:0000256" key="1">
    <source>
        <dbReference type="ARBA" id="ARBA00022694"/>
    </source>
</evidence>
<keyword evidence="9" id="KW-1185">Reference proteome</keyword>
<dbReference type="GO" id="GO:0004526">
    <property type="term" value="F:ribonuclease P activity"/>
    <property type="evidence" value="ECO:0007669"/>
    <property type="project" value="UniProtKB-EC"/>
</dbReference>
<proteinExistence type="inferred from homology"/>
<evidence type="ECO:0000256" key="4">
    <source>
        <dbReference type="ARBA" id="ARBA00022801"/>
    </source>
</evidence>
<evidence type="ECO:0000256" key="3">
    <source>
        <dbReference type="ARBA" id="ARBA00022759"/>
    </source>
</evidence>
<keyword evidence="5 6" id="KW-0694">RNA-binding</keyword>
<comment type="caution">
    <text evidence="8">The sequence shown here is derived from an EMBL/GenBank/DDBJ whole genome shotgun (WGS) entry which is preliminary data.</text>
</comment>
<comment type="subunit">
    <text evidence="6">Consists of a catalytic RNA component (M1 or rnpB) and a protein subunit.</text>
</comment>
<keyword evidence="2 6" id="KW-0540">Nuclease</keyword>
<dbReference type="Proteomes" id="UP001589693">
    <property type="component" value="Unassembled WGS sequence"/>
</dbReference>
<dbReference type="EMBL" id="JBHLZU010000018">
    <property type="protein sequence ID" value="MFB9906593.1"/>
    <property type="molecule type" value="Genomic_DNA"/>
</dbReference>
<dbReference type="PANTHER" id="PTHR33992:SF1">
    <property type="entry name" value="RIBONUCLEASE P PROTEIN COMPONENT"/>
    <property type="match status" value="1"/>
</dbReference>
<reference evidence="8 9" key="1">
    <citation type="submission" date="2024-09" db="EMBL/GenBank/DDBJ databases">
        <authorList>
            <person name="Sun Q."/>
            <person name="Mori K."/>
        </authorList>
    </citation>
    <scope>NUCLEOTIDE SEQUENCE [LARGE SCALE GENOMIC DNA]</scope>
    <source>
        <strain evidence="8 9">TBRC 7907</strain>
    </source>
</reference>
<dbReference type="InterPro" id="IPR000100">
    <property type="entry name" value="RNase_P"/>
</dbReference>
<evidence type="ECO:0000313" key="8">
    <source>
        <dbReference type="EMBL" id="MFB9906593.1"/>
    </source>
</evidence>
<keyword evidence="3 6" id="KW-0255">Endonuclease</keyword>
<evidence type="ECO:0000256" key="6">
    <source>
        <dbReference type="HAMAP-Rule" id="MF_00227"/>
    </source>
</evidence>
<dbReference type="InterPro" id="IPR020568">
    <property type="entry name" value="Ribosomal_Su5_D2-typ_SF"/>
</dbReference>